<keyword evidence="6" id="KW-0732">Signal</keyword>
<evidence type="ECO:0000256" key="1">
    <source>
        <dbReference type="ARBA" id="ARBA00004613"/>
    </source>
</evidence>
<evidence type="ECO:0000256" key="2">
    <source>
        <dbReference type="ARBA" id="ARBA00007534"/>
    </source>
</evidence>
<accession>A0A9W8UPJ8</accession>
<evidence type="ECO:0000256" key="6">
    <source>
        <dbReference type="ARBA" id="ARBA00022729"/>
    </source>
</evidence>
<evidence type="ECO:0000313" key="14">
    <source>
        <dbReference type="Proteomes" id="UP001144673"/>
    </source>
</evidence>
<feature type="active site" description="Nucleophile" evidence="10">
    <location>
        <position position="193"/>
    </location>
</feature>
<dbReference type="PANTHER" id="PTHR48250:SF1">
    <property type="entry name" value="CUTINASE"/>
    <property type="match status" value="1"/>
</dbReference>
<dbReference type="GO" id="GO:0050525">
    <property type="term" value="F:cutinase activity"/>
    <property type="evidence" value="ECO:0007669"/>
    <property type="project" value="UniProtKB-UniRule"/>
</dbReference>
<proteinExistence type="inferred from homology"/>
<dbReference type="AlphaFoldDB" id="A0A9W8UPJ8"/>
<dbReference type="EMBL" id="JAJHUN010000005">
    <property type="protein sequence ID" value="KAJ4159497.1"/>
    <property type="molecule type" value="Genomic_DNA"/>
</dbReference>
<feature type="active site" description="Proton donor/acceptor" evidence="10">
    <location>
        <position position="257"/>
    </location>
</feature>
<comment type="catalytic activity">
    <reaction evidence="9 12">
        <text>cutin + H2O = cutin monomers.</text>
        <dbReference type="EC" id="3.1.1.74"/>
    </reaction>
</comment>
<comment type="function">
    <text evidence="12">Catalyzes the hydrolysis of complex carboxylic polyesters found in the cell wall of plants. Degrades cutin, a macromolecule that forms the structure of the plant cuticle.</text>
</comment>
<gene>
    <name evidence="13" type="ORF">LMH87_008395</name>
</gene>
<comment type="similarity">
    <text evidence="2 12">Belongs to the cutinase family.</text>
</comment>
<evidence type="ECO:0000256" key="8">
    <source>
        <dbReference type="ARBA" id="ARBA00023157"/>
    </source>
</evidence>
<keyword evidence="8 11" id="KW-1015">Disulfide bond</keyword>
<keyword evidence="7 12" id="KW-0378">Hydrolase</keyword>
<keyword evidence="14" id="KW-1185">Reference proteome</keyword>
<dbReference type="Gene3D" id="3.40.50.1820">
    <property type="entry name" value="alpha/beta hydrolase"/>
    <property type="match status" value="1"/>
</dbReference>
<feature type="disulfide bond" evidence="11">
    <location>
        <begin position="108"/>
        <end position="182"/>
    </location>
</feature>
<organism evidence="13 14">
    <name type="scientific">Akanthomyces muscarius</name>
    <name type="common">Entomopathogenic fungus</name>
    <name type="synonym">Lecanicillium muscarium</name>
    <dbReference type="NCBI Taxonomy" id="2231603"/>
    <lineage>
        <taxon>Eukaryota</taxon>
        <taxon>Fungi</taxon>
        <taxon>Dikarya</taxon>
        <taxon>Ascomycota</taxon>
        <taxon>Pezizomycotina</taxon>
        <taxon>Sordariomycetes</taxon>
        <taxon>Hypocreomycetidae</taxon>
        <taxon>Hypocreales</taxon>
        <taxon>Cordycipitaceae</taxon>
        <taxon>Akanthomyces</taxon>
    </lineage>
</organism>
<dbReference type="InterPro" id="IPR011150">
    <property type="entry name" value="Cutinase_monf"/>
</dbReference>
<evidence type="ECO:0000256" key="4">
    <source>
        <dbReference type="ARBA" id="ARBA00022487"/>
    </source>
</evidence>
<protein>
    <recommendedName>
        <fullName evidence="3 12">Cutinase</fullName>
        <ecNumber evidence="3 12">3.1.1.74</ecNumber>
    </recommendedName>
</protein>
<dbReference type="RefSeq" id="XP_056057496.1">
    <property type="nucleotide sequence ID" value="XM_056197890.1"/>
</dbReference>
<dbReference type="Pfam" id="PF01083">
    <property type="entry name" value="Cutinase"/>
    <property type="match status" value="1"/>
</dbReference>
<sequence length="275" mass="29032">MRGLKKNCSVLHVVNNVASSSLHSFTMLTLRYIVNAILCTVAVGAPTVVEQEHTTKRGVAFNTFLGLIVKLFPVNTVIDNTCGTLNTGQQILATVFNLDTTQSSSSSCKDMTVIFARGTCDPGNVGALVGPPFFKAIQDKLPGKSINFQGINYPASVEGYLSADGAAGQTMAKLVRSTWASCPNTKIVLSGYSQGGFAVHNAADSLGKTMSKVSAVVVFGDPLSRKPLSNIDVSKVRIVCHEGDDICAQGVFILPQHLTYAIDAASSADFIAARV</sequence>
<dbReference type="GO" id="GO:0016052">
    <property type="term" value="P:carbohydrate catabolic process"/>
    <property type="evidence" value="ECO:0007669"/>
    <property type="project" value="TreeGrafter"/>
</dbReference>
<dbReference type="InterPro" id="IPR029058">
    <property type="entry name" value="AB_hydrolase_fold"/>
</dbReference>
<evidence type="ECO:0000256" key="3">
    <source>
        <dbReference type="ARBA" id="ARBA00013095"/>
    </source>
</evidence>
<evidence type="ECO:0000256" key="5">
    <source>
        <dbReference type="ARBA" id="ARBA00022525"/>
    </source>
</evidence>
<evidence type="ECO:0000256" key="12">
    <source>
        <dbReference type="RuleBase" id="RU361263"/>
    </source>
</evidence>
<dbReference type="PRINTS" id="PR00129">
    <property type="entry name" value="CUTINASE"/>
</dbReference>
<dbReference type="KEGG" id="amus:LMH87_008395"/>
<dbReference type="PANTHER" id="PTHR48250">
    <property type="entry name" value="CUTINASE 2-RELATED"/>
    <property type="match status" value="1"/>
</dbReference>
<evidence type="ECO:0000256" key="11">
    <source>
        <dbReference type="PIRSR" id="PIRSR611150-2"/>
    </source>
</evidence>
<dbReference type="SMART" id="SM01110">
    <property type="entry name" value="Cutinase"/>
    <property type="match status" value="1"/>
</dbReference>
<dbReference type="EC" id="3.1.1.74" evidence="3 12"/>
<comment type="caution">
    <text evidence="13">The sequence shown here is derived from an EMBL/GenBank/DDBJ whole genome shotgun (WGS) entry which is preliminary data.</text>
</comment>
<name>A0A9W8UPJ8_AKAMU</name>
<evidence type="ECO:0000256" key="9">
    <source>
        <dbReference type="ARBA" id="ARBA00034045"/>
    </source>
</evidence>
<dbReference type="Proteomes" id="UP001144673">
    <property type="component" value="Unassembled WGS sequence"/>
</dbReference>
<dbReference type="GeneID" id="80895554"/>
<dbReference type="PROSITE" id="PS00155">
    <property type="entry name" value="CUTINASE_1"/>
    <property type="match status" value="1"/>
</dbReference>
<dbReference type="SUPFAM" id="SSF53474">
    <property type="entry name" value="alpha/beta-Hydrolases"/>
    <property type="match status" value="1"/>
</dbReference>
<comment type="subcellular location">
    <subcellularLocation>
        <location evidence="1 12">Secreted</location>
    </subcellularLocation>
</comment>
<dbReference type="InterPro" id="IPR043580">
    <property type="entry name" value="CUTINASE_1"/>
</dbReference>
<reference evidence="13" key="1">
    <citation type="journal article" date="2023" name="Access Microbiol">
        <title>De-novo genome assembly for Akanthomyces muscarius, a biocontrol agent of insect agricultural pests.</title>
        <authorList>
            <person name="Erdos Z."/>
            <person name="Studholme D.J."/>
            <person name="Raymond B."/>
            <person name="Sharma M."/>
        </authorList>
    </citation>
    <scope>NUCLEOTIDE SEQUENCE</scope>
    <source>
        <strain evidence="13">Ve6</strain>
    </source>
</reference>
<dbReference type="InterPro" id="IPR000675">
    <property type="entry name" value="Cutinase/axe"/>
</dbReference>
<feature type="active site" evidence="10">
    <location>
        <position position="244"/>
    </location>
</feature>
<keyword evidence="4 12" id="KW-0719">Serine esterase</keyword>
<dbReference type="GO" id="GO:0005576">
    <property type="term" value="C:extracellular region"/>
    <property type="evidence" value="ECO:0007669"/>
    <property type="project" value="UniProtKB-SubCell"/>
</dbReference>
<feature type="disulfide bond" evidence="11">
    <location>
        <begin position="240"/>
        <end position="247"/>
    </location>
</feature>
<evidence type="ECO:0000256" key="7">
    <source>
        <dbReference type="ARBA" id="ARBA00022801"/>
    </source>
</evidence>
<evidence type="ECO:0000313" key="13">
    <source>
        <dbReference type="EMBL" id="KAJ4159497.1"/>
    </source>
</evidence>
<keyword evidence="5 12" id="KW-0964">Secreted</keyword>
<evidence type="ECO:0000256" key="10">
    <source>
        <dbReference type="PIRSR" id="PIRSR611150-1"/>
    </source>
</evidence>